<proteinExistence type="predicted"/>
<sequence>MQDLPVQRPACVALQNEDREEDAVVITALTVVPFCCHSDLLTMDRAGLLRVAAALNEKLPRALQVDTGPTRPDAAIRGAIERLV</sequence>
<evidence type="ECO:0000313" key="1">
    <source>
        <dbReference type="EMBL" id="KZT71197.1"/>
    </source>
</evidence>
<gene>
    <name evidence="1" type="ORF">DAEQUDRAFT_666460</name>
</gene>
<organism evidence="1 2">
    <name type="scientific">Daedalea quercina L-15889</name>
    <dbReference type="NCBI Taxonomy" id="1314783"/>
    <lineage>
        <taxon>Eukaryota</taxon>
        <taxon>Fungi</taxon>
        <taxon>Dikarya</taxon>
        <taxon>Basidiomycota</taxon>
        <taxon>Agaricomycotina</taxon>
        <taxon>Agaricomycetes</taxon>
        <taxon>Polyporales</taxon>
        <taxon>Fomitopsis</taxon>
    </lineage>
</organism>
<feature type="non-terminal residue" evidence="1">
    <location>
        <position position="84"/>
    </location>
</feature>
<dbReference type="Proteomes" id="UP000076727">
    <property type="component" value="Unassembled WGS sequence"/>
</dbReference>
<accession>A0A165RV74</accession>
<keyword evidence="2" id="KW-1185">Reference proteome</keyword>
<dbReference type="AlphaFoldDB" id="A0A165RV74"/>
<name>A0A165RV74_9APHY</name>
<dbReference type="OrthoDB" id="3061698at2759"/>
<reference evidence="1 2" key="1">
    <citation type="journal article" date="2016" name="Mol. Biol. Evol.">
        <title>Comparative Genomics of Early-Diverging Mushroom-Forming Fungi Provides Insights into the Origins of Lignocellulose Decay Capabilities.</title>
        <authorList>
            <person name="Nagy L.G."/>
            <person name="Riley R."/>
            <person name="Tritt A."/>
            <person name="Adam C."/>
            <person name="Daum C."/>
            <person name="Floudas D."/>
            <person name="Sun H."/>
            <person name="Yadav J.S."/>
            <person name="Pangilinan J."/>
            <person name="Larsson K.H."/>
            <person name="Matsuura K."/>
            <person name="Barry K."/>
            <person name="Labutti K."/>
            <person name="Kuo R."/>
            <person name="Ohm R.A."/>
            <person name="Bhattacharya S.S."/>
            <person name="Shirouzu T."/>
            <person name="Yoshinaga Y."/>
            <person name="Martin F.M."/>
            <person name="Grigoriev I.V."/>
            <person name="Hibbett D.S."/>
        </authorList>
    </citation>
    <scope>NUCLEOTIDE SEQUENCE [LARGE SCALE GENOMIC DNA]</scope>
    <source>
        <strain evidence="1 2">L-15889</strain>
    </source>
</reference>
<protein>
    <submittedName>
        <fullName evidence="1">Uncharacterized protein</fullName>
    </submittedName>
</protein>
<dbReference type="EMBL" id="KV429047">
    <property type="protein sequence ID" value="KZT71197.1"/>
    <property type="molecule type" value="Genomic_DNA"/>
</dbReference>
<evidence type="ECO:0000313" key="2">
    <source>
        <dbReference type="Proteomes" id="UP000076727"/>
    </source>
</evidence>